<comment type="similarity">
    <text evidence="1 7">Belongs to the M protein family.</text>
</comment>
<keyword evidence="5" id="KW-0677">Repeat</keyword>
<evidence type="ECO:0000256" key="8">
    <source>
        <dbReference type="SAM" id="Coils"/>
    </source>
</evidence>
<feature type="chain" id="PRO_5007674358" evidence="10">
    <location>
        <begin position="43"/>
        <end position="590"/>
    </location>
</feature>
<evidence type="ECO:0000313" key="12">
    <source>
        <dbReference type="EMBL" id="AFN85494.1"/>
    </source>
</evidence>
<feature type="compositionally biased region" description="Basic and acidic residues" evidence="9">
    <location>
        <begin position="501"/>
        <end position="537"/>
    </location>
</feature>
<evidence type="ECO:0000313" key="16">
    <source>
        <dbReference type="EMBL" id="AHI46581.1"/>
    </source>
</evidence>
<keyword evidence="2 7" id="KW-0134">Cell wall</keyword>
<evidence type="ECO:0000259" key="11">
    <source>
        <dbReference type="PROSITE" id="PS50847"/>
    </source>
</evidence>
<feature type="region of interest" description="Disordered" evidence="9">
    <location>
        <begin position="501"/>
        <end position="564"/>
    </location>
</feature>
<dbReference type="EMBL" id="JX014303">
    <property type="protein sequence ID" value="AFN85494.1"/>
    <property type="molecule type" value="Genomic_DNA"/>
</dbReference>
<reference evidence="12" key="1">
    <citation type="submission" date="2012-05" db="EMBL/GenBank/DDBJ databases">
        <title>Expression and Characterization of M-protein (SzM) of Streptococcus zooepidemicus NC78.</title>
        <authorList>
            <person name="Velineni S."/>
            <person name="Timoney J.F."/>
        </authorList>
    </citation>
    <scope>NUCLEOTIDE SEQUENCE</scope>
    <source>
        <strain evidence="12">NC78</strain>
    </source>
</reference>
<evidence type="ECO:0000256" key="3">
    <source>
        <dbReference type="ARBA" id="ARBA00022525"/>
    </source>
</evidence>
<evidence type="ECO:0000313" key="14">
    <source>
        <dbReference type="EMBL" id="AHI46579.1"/>
    </source>
</evidence>
<dbReference type="Gene3D" id="6.10.250.460">
    <property type="match status" value="2"/>
</dbReference>
<dbReference type="NCBIfam" id="TIGR01168">
    <property type="entry name" value="YSIRK_signal"/>
    <property type="match status" value="1"/>
</dbReference>
<dbReference type="GO" id="GO:0005576">
    <property type="term" value="C:extracellular region"/>
    <property type="evidence" value="ECO:0007669"/>
    <property type="project" value="UniProtKB-UniRule"/>
</dbReference>
<evidence type="ECO:0000256" key="7">
    <source>
        <dbReference type="PROSITE-ProRule" id="PRU01372"/>
    </source>
</evidence>
<gene>
    <name evidence="12" type="primary">szm</name>
</gene>
<dbReference type="EMBL" id="KF859908">
    <property type="protein sequence ID" value="AHI46581.1"/>
    <property type="molecule type" value="Genomic_DNA"/>
</dbReference>
<evidence type="ECO:0000256" key="10">
    <source>
        <dbReference type="SAM" id="SignalP"/>
    </source>
</evidence>
<protein>
    <submittedName>
        <fullName evidence="12">M protein</fullName>
    </submittedName>
    <submittedName>
        <fullName evidence="13">SzM</fullName>
    </submittedName>
</protein>
<evidence type="ECO:0000256" key="6">
    <source>
        <dbReference type="ARBA" id="ARBA00023088"/>
    </source>
</evidence>
<feature type="repeat" description="C" evidence="7">
    <location>
        <begin position="410"/>
        <end position="444"/>
    </location>
</feature>
<dbReference type="PROSITE" id="PS52028">
    <property type="entry name" value="SMCR"/>
    <property type="match status" value="2"/>
</dbReference>
<dbReference type="Pfam" id="PF00746">
    <property type="entry name" value="Gram_pos_anchor"/>
    <property type="match status" value="1"/>
</dbReference>
<dbReference type="EMBL" id="KF859906">
    <property type="protein sequence ID" value="AHI46579.1"/>
    <property type="molecule type" value="Genomic_DNA"/>
</dbReference>
<dbReference type="PROSITE" id="PS52030">
    <property type="entry name" value="SMDRR"/>
    <property type="match status" value="1"/>
</dbReference>
<dbReference type="EMBL" id="KF859907">
    <property type="protein sequence ID" value="AHI46580.1"/>
    <property type="molecule type" value="Genomic_DNA"/>
</dbReference>
<organism evidence="12">
    <name type="scientific">Streptococcus equi subsp. zooepidemicus</name>
    <dbReference type="NCBI Taxonomy" id="40041"/>
    <lineage>
        <taxon>Bacteria</taxon>
        <taxon>Bacillati</taxon>
        <taxon>Bacillota</taxon>
        <taxon>Bacilli</taxon>
        <taxon>Lactobacillales</taxon>
        <taxon>Streptococcaceae</taxon>
        <taxon>Streptococcus</taxon>
    </lineage>
</organism>
<dbReference type="InterPro" id="IPR049895">
    <property type="entry name" value="SMDRR"/>
</dbReference>
<evidence type="ECO:0000256" key="2">
    <source>
        <dbReference type="ARBA" id="ARBA00022512"/>
    </source>
</evidence>
<dbReference type="PRINTS" id="PR00015">
    <property type="entry name" value="GPOSANCHOR"/>
</dbReference>
<evidence type="ECO:0000256" key="4">
    <source>
        <dbReference type="ARBA" id="ARBA00022729"/>
    </source>
</evidence>
<feature type="coiled-coil region" evidence="8">
    <location>
        <begin position="146"/>
        <end position="275"/>
    </location>
</feature>
<evidence type="ECO:0000313" key="13">
    <source>
        <dbReference type="EMBL" id="AHI46577.1"/>
    </source>
</evidence>
<dbReference type="NCBIfam" id="TIGR01167">
    <property type="entry name" value="LPXTG_anchor"/>
    <property type="match status" value="1"/>
</dbReference>
<dbReference type="InterPro" id="IPR049896">
    <property type="entry name" value="SMCR"/>
</dbReference>
<sequence>MFLRNNTNKQYSLRRLKKGTASVAVALAILGAGVATSQTVKAEDFNGANSESYDKWLESREEQRTLDLGNDVATLQHEVMNLSHLMSQLENLKDRSKRSNTTGVYARYLRGLNDDVQKIYDRLTGDDVRELLGKEIEKSTGLEQTIGELTLTNSSLRDKLEDLKETLATTALAIQEEKKKYQEELSGSVEKISKLNNELNDKNQQLDDVEQKLSELENQLISESQENAELVGALQDSENEIRDLHERKSALSAAVDSLTKELQEYQEKAYNLVRKEVIKVSNLLSKKKKSRYSKKPSIRPIKELRNLKDLDKFNRNLLGNAKLDLEKLGKENTELKDLDRINRNLLGNAKGELDKLSAKNEQLFQDNAKLTEDQKVAEANRRGLRRDLEASREAKKKVEAELADLNTKLGKLEEDQKISEANRRGLHRDLEASREAKKKVEAELADVNAKLSALEKLNKELEDGKKLSDQEKAELQAKLEAETKALKEQIAKQAEEIAKLKEEQAKKQKEETPKAPEKPETKPEVGPKADKPAKPEAKPAAPKADAKKAAPKAGQLPSTGESANPFFTIAALTVIAGAGMAMVSPKRKEN</sequence>
<feature type="signal peptide" evidence="10">
    <location>
        <begin position="1"/>
        <end position="42"/>
    </location>
</feature>
<reference evidence="13" key="2">
    <citation type="submission" date="2013-11" db="EMBL/GenBank/DDBJ databases">
        <title>Characterization of a mucoid clone of Streptococcus zooepidemicus from an epizootic of equine respiratory disease in New Caledonia.</title>
        <authorList>
            <person name="Velineni S."/>
            <person name="Timoney J.F."/>
        </authorList>
    </citation>
    <scope>NUCLEOTIDE SEQUENCE</scope>
    <source>
        <strain evidence="13">NC29</strain>
        <strain evidence="14">NC32</strain>
        <strain evidence="15">NC88</strain>
        <strain evidence="16">NC89</strain>
    </source>
</reference>
<evidence type="ECO:0000256" key="9">
    <source>
        <dbReference type="SAM" id="MobiDB-lite"/>
    </source>
</evidence>
<comment type="subcellular location">
    <subcellularLocation>
        <location evidence="7">Secreted</location>
        <location evidence="7">Cell wall</location>
        <topology evidence="7">Peptidoglycan-anchor</topology>
    </subcellularLocation>
</comment>
<proteinExistence type="inferred from homology"/>
<keyword evidence="8" id="KW-0175">Coiled coil</keyword>
<dbReference type="InterPro" id="IPR005877">
    <property type="entry name" value="YSIRK_signal_dom"/>
</dbReference>
<dbReference type="InterPro" id="IPR019950">
    <property type="entry name" value="M_anchor"/>
</dbReference>
<dbReference type="PROSITE" id="PS50847">
    <property type="entry name" value="GRAM_POS_ANCHORING"/>
    <property type="match status" value="1"/>
</dbReference>
<dbReference type="Gene3D" id="6.10.140.780">
    <property type="match status" value="1"/>
</dbReference>
<keyword evidence="4 10" id="KW-0732">Signal</keyword>
<dbReference type="InterPro" id="IPR019931">
    <property type="entry name" value="LPXTG_anchor"/>
</dbReference>
<evidence type="ECO:0000256" key="1">
    <source>
        <dbReference type="ARBA" id="ARBA00005759"/>
    </source>
</evidence>
<evidence type="ECO:0000256" key="5">
    <source>
        <dbReference type="ARBA" id="ARBA00022737"/>
    </source>
</evidence>
<keyword evidence="3 7" id="KW-0964">Secreted</keyword>
<dbReference type="EMBL" id="KF859904">
    <property type="protein sequence ID" value="AHI46577.1"/>
    <property type="molecule type" value="Genomic_DNA"/>
</dbReference>
<feature type="repeat" description="C" evidence="7">
    <location>
        <begin position="368"/>
        <end position="402"/>
    </location>
</feature>
<accession>I7AXP7</accession>
<keyword evidence="6 7" id="KW-0572">Peptidoglycan-anchor</keyword>
<evidence type="ECO:0000313" key="15">
    <source>
        <dbReference type="EMBL" id="AHI46580.1"/>
    </source>
</evidence>
<name>I7AXP7_STRSZ</name>
<feature type="domain" description="Gram-positive cocci surface proteins LPxTG" evidence="11">
    <location>
        <begin position="556"/>
        <end position="590"/>
    </location>
</feature>
<dbReference type="AlphaFoldDB" id="I7AXP7"/>